<dbReference type="Proteomes" id="UP000198394">
    <property type="component" value="Unassembled WGS sequence"/>
</dbReference>
<evidence type="ECO:0000256" key="1">
    <source>
        <dbReference type="SAM" id="SignalP"/>
    </source>
</evidence>
<dbReference type="RefSeq" id="WP_089097360.1">
    <property type="nucleotide sequence ID" value="NZ_NDYL01000001.1"/>
</dbReference>
<comment type="caution">
    <text evidence="2">The sequence shown here is derived from an EMBL/GenBank/DDBJ whole genome shotgun (WGS) entry which is preliminary data.</text>
</comment>
<evidence type="ECO:0000313" key="3">
    <source>
        <dbReference type="Proteomes" id="UP000198394"/>
    </source>
</evidence>
<accession>A0A226QU10</accession>
<feature type="signal peptide" evidence="1">
    <location>
        <begin position="1"/>
        <end position="23"/>
    </location>
</feature>
<dbReference type="EMBL" id="NDYL01000001">
    <property type="protein sequence ID" value="OXB94909.1"/>
    <property type="molecule type" value="Genomic_DNA"/>
</dbReference>
<protein>
    <submittedName>
        <fullName evidence="2">Uncharacterized protein</fullName>
    </submittedName>
</protein>
<dbReference type="AlphaFoldDB" id="A0A226QU10"/>
<evidence type="ECO:0000313" key="2">
    <source>
        <dbReference type="EMBL" id="OXB94909.1"/>
    </source>
</evidence>
<keyword evidence="1" id="KW-0732">Signal</keyword>
<name>A0A226QU10_9BACL</name>
<feature type="chain" id="PRO_5013347973" evidence="1">
    <location>
        <begin position="24"/>
        <end position="125"/>
    </location>
</feature>
<keyword evidence="3" id="KW-1185">Reference proteome</keyword>
<proteinExistence type="predicted"/>
<sequence>MKKKFAVLTLAAGLLAAGGLAQAGTTYGGYDVIVPKLNGNAFTPQQTKSTTGASADLKVSILGKALDARAHSYSGGTGPWVRIATVGGPFKLPNSIKSGKDARVEFSSDLTQLVDVRVKGEWRSN</sequence>
<organism evidence="2 3">
    <name type="scientific">Parageobacillus galactosidasius</name>
    <dbReference type="NCBI Taxonomy" id="883812"/>
    <lineage>
        <taxon>Bacteria</taxon>
        <taxon>Bacillati</taxon>
        <taxon>Bacillota</taxon>
        <taxon>Bacilli</taxon>
        <taxon>Bacillales</taxon>
        <taxon>Anoxybacillaceae</taxon>
        <taxon>Parageobacillus</taxon>
    </lineage>
</organism>
<gene>
    <name evidence="2" type="ORF">B9L23_08600</name>
</gene>
<reference evidence="2 3" key="1">
    <citation type="submission" date="2017-04" db="EMBL/GenBank/DDBJ databases">
        <title>The genome sequence of Parageobacillus galactosidasius DSM 18751.</title>
        <authorList>
            <person name="Ramaloko W.T."/>
            <person name="Koen N."/>
            <person name="Polliack S."/>
            <person name="Aliyu H."/>
            <person name="Lebre P."/>
            <person name="Mohr T."/>
            <person name="Oswald F."/>
            <person name="Zwick M."/>
            <person name="Neumann A."/>
            <person name="Syldatk C."/>
            <person name="Cowan D."/>
            <person name="De Maayer P."/>
        </authorList>
    </citation>
    <scope>NUCLEOTIDE SEQUENCE [LARGE SCALE GENOMIC DNA]</scope>
    <source>
        <strain evidence="2 3">DSM 18751</strain>
    </source>
</reference>